<evidence type="ECO:0000313" key="1">
    <source>
        <dbReference type="EMBL" id="MBX47948.1"/>
    </source>
</evidence>
<accession>A0A2P2NZK5</accession>
<organism evidence="1">
    <name type="scientific">Rhizophora mucronata</name>
    <name type="common">Asiatic mangrove</name>
    <dbReference type="NCBI Taxonomy" id="61149"/>
    <lineage>
        <taxon>Eukaryota</taxon>
        <taxon>Viridiplantae</taxon>
        <taxon>Streptophyta</taxon>
        <taxon>Embryophyta</taxon>
        <taxon>Tracheophyta</taxon>
        <taxon>Spermatophyta</taxon>
        <taxon>Magnoliopsida</taxon>
        <taxon>eudicotyledons</taxon>
        <taxon>Gunneridae</taxon>
        <taxon>Pentapetalae</taxon>
        <taxon>rosids</taxon>
        <taxon>fabids</taxon>
        <taxon>Malpighiales</taxon>
        <taxon>Rhizophoraceae</taxon>
        <taxon>Rhizophora</taxon>
    </lineage>
</organism>
<dbReference type="EMBL" id="GGEC01067464">
    <property type="protein sequence ID" value="MBX47948.1"/>
    <property type="molecule type" value="Transcribed_RNA"/>
</dbReference>
<dbReference type="AlphaFoldDB" id="A0A2P2NZK5"/>
<name>A0A2P2NZK5_RHIMU</name>
<reference evidence="1" key="1">
    <citation type="submission" date="2018-02" db="EMBL/GenBank/DDBJ databases">
        <title>Rhizophora mucronata_Transcriptome.</title>
        <authorList>
            <person name="Meera S.P."/>
            <person name="Sreeshan A."/>
            <person name="Augustine A."/>
        </authorList>
    </citation>
    <scope>NUCLEOTIDE SEQUENCE</scope>
    <source>
        <tissue evidence="1">Leaf</tissue>
    </source>
</reference>
<sequence>MILRFFTEWVFAYGTNVFLKQKTCSQLLFPRLFGFSQ</sequence>
<proteinExistence type="predicted"/>
<protein>
    <submittedName>
        <fullName evidence="1">Uncharacterized protein</fullName>
    </submittedName>
</protein>